<dbReference type="Pfam" id="PF07791">
    <property type="entry name" value="Imm11"/>
    <property type="match status" value="1"/>
</dbReference>
<gene>
    <name evidence="2" type="ORF">M5X04_02670</name>
</gene>
<protein>
    <recommendedName>
        <fullName evidence="1">Immunity MXAN-0049 protein domain-containing protein</fullName>
    </recommendedName>
</protein>
<organism evidence="2 3">
    <name type="scientific">Paenibacillus alvei</name>
    <name type="common">Bacillus alvei</name>
    <dbReference type="NCBI Taxonomy" id="44250"/>
    <lineage>
        <taxon>Bacteria</taxon>
        <taxon>Bacillati</taxon>
        <taxon>Bacillota</taxon>
        <taxon>Bacilli</taxon>
        <taxon>Bacillales</taxon>
        <taxon>Paenibacillaceae</taxon>
        <taxon>Paenibacillus</taxon>
    </lineage>
</organism>
<comment type="caution">
    <text evidence="2">The sequence shown here is derived from an EMBL/GenBank/DDBJ whole genome shotgun (WGS) entry which is preliminary data.</text>
</comment>
<feature type="domain" description="Immunity MXAN-0049 protein" evidence="1">
    <location>
        <begin position="60"/>
        <end position="171"/>
    </location>
</feature>
<proteinExistence type="predicted"/>
<accession>A0ABT4E3C6</accession>
<evidence type="ECO:0000259" key="1">
    <source>
        <dbReference type="Pfam" id="PF07791"/>
    </source>
</evidence>
<sequence length="184" mass="20757">MDYFIISQDECVENKFQFAGLKSTNKTIELTPDRADEINDITAVFVEGHADSVYPDYIGKPVVLVADELKKVLERHNPELAYKCAVLSDPKNSMQKIYWLLLLPRVDCLSDRTVFDKTGAVKRIVIDRAKADGHAVFRVQGLLEKHVFINLDVAESLLRKELLGIKLEKVESCCEPDPTSFDSA</sequence>
<keyword evidence="3" id="KW-1185">Reference proteome</keyword>
<reference evidence="2 3" key="1">
    <citation type="submission" date="2022-05" db="EMBL/GenBank/DDBJ databases">
        <title>Genome Sequencing of Bee-Associated Microbes.</title>
        <authorList>
            <person name="Dunlap C."/>
        </authorList>
    </citation>
    <scope>NUCLEOTIDE SEQUENCE [LARGE SCALE GENOMIC DNA]</scope>
    <source>
        <strain evidence="2 3">NRRL NRS-750</strain>
    </source>
</reference>
<dbReference type="RefSeq" id="WP_028532665.1">
    <property type="nucleotide sequence ID" value="NZ_JAMDLY010000005.1"/>
</dbReference>
<dbReference type="EMBL" id="JAMDLY010000005">
    <property type="protein sequence ID" value="MCY9528240.1"/>
    <property type="molecule type" value="Genomic_DNA"/>
</dbReference>
<evidence type="ECO:0000313" key="2">
    <source>
        <dbReference type="EMBL" id="MCY9528240.1"/>
    </source>
</evidence>
<name>A0ABT4E3C6_PAEAL</name>
<evidence type="ECO:0000313" key="3">
    <source>
        <dbReference type="Proteomes" id="UP001527090"/>
    </source>
</evidence>
<dbReference type="Proteomes" id="UP001527090">
    <property type="component" value="Unassembled WGS sequence"/>
</dbReference>
<dbReference type="InterPro" id="IPR012433">
    <property type="entry name" value="Imm11"/>
</dbReference>